<evidence type="ECO:0000313" key="4">
    <source>
        <dbReference type="Proteomes" id="UP001460270"/>
    </source>
</evidence>
<feature type="compositionally biased region" description="Basic and acidic residues" evidence="2">
    <location>
        <begin position="62"/>
        <end position="85"/>
    </location>
</feature>
<proteinExistence type="predicted"/>
<keyword evidence="1" id="KW-0175">Coiled coil</keyword>
<feature type="region of interest" description="Disordered" evidence="2">
    <location>
        <begin position="344"/>
        <end position="473"/>
    </location>
</feature>
<name>A0AAW0PEH0_9GOBI</name>
<feature type="compositionally biased region" description="Polar residues" evidence="2">
    <location>
        <begin position="397"/>
        <end position="410"/>
    </location>
</feature>
<evidence type="ECO:0000256" key="1">
    <source>
        <dbReference type="SAM" id="Coils"/>
    </source>
</evidence>
<feature type="compositionally biased region" description="Low complexity" evidence="2">
    <location>
        <begin position="86"/>
        <end position="108"/>
    </location>
</feature>
<dbReference type="Proteomes" id="UP001460270">
    <property type="component" value="Unassembled WGS sequence"/>
</dbReference>
<keyword evidence="4" id="KW-1185">Reference proteome</keyword>
<dbReference type="AlphaFoldDB" id="A0AAW0PEH0"/>
<evidence type="ECO:0000256" key="2">
    <source>
        <dbReference type="SAM" id="MobiDB-lite"/>
    </source>
</evidence>
<feature type="region of interest" description="Disordered" evidence="2">
    <location>
        <begin position="1"/>
        <end position="28"/>
    </location>
</feature>
<comment type="caution">
    <text evidence="3">The sequence shown here is derived from an EMBL/GenBank/DDBJ whole genome shotgun (WGS) entry which is preliminary data.</text>
</comment>
<feature type="compositionally biased region" description="Polar residues" evidence="2">
    <location>
        <begin position="630"/>
        <end position="646"/>
    </location>
</feature>
<protein>
    <submittedName>
        <fullName evidence="3">Uncharacterized protein</fullName>
    </submittedName>
</protein>
<sequence length="795" mass="88146">MDKYFKPVHCPTEIDKSKQHHTHHHQEPQVDRYITCDYAGSDDSYEQCYEQHGHYYQENRYSHAHSGDQIKSRPHREDEFGHDHSSAQVTLSRASSSSLSSSSSSSSTPWYTDASLTDTFTGHHAERPQHSLSCSNIHDARRFYQLDNTNDPIVFATINHGSNGSMCSDVHRASNKEKSAFAPLDRGHSQSDDGFMQRDERKIAKSNLNRSLCFSEEDIMLGVSQGPKRAVSSNQLPGKGILKNKEQPPDIRKAKSMEVLSPRVAKEQGLAGQKAKAPDIEQAKEMFVQEKLKFSAFLDEITKQVINLVNETKPQLPPKKHRDGSMDVNEQLHQSKHVKAIANSCRKHSDSGQSDKFSSYTAMNHNGSPPPHSSHHKSSRKNRRPTSSEALRYERSNLPQTDGTSTSPELNQPRHRHKPQPTPQSFLSHEQHSSHFMPLSSHGSATGLGSESSSTKSDSSRTRDTVSTATSSEQIGCYHSQHATLSEKHRVTRCEADHLQTLQEENADLQQNLLQTVVCIENLEAELQRTRDELIHVKEKYKSLLESHGGTLQVDHLLQDHLHAEAETLSNERQHMFSRVAQLTSELNVAHKTIATLETINVPNLIKELLEKHLFCSGGTKQQLVSTATPFSHLDSSPKTEGQPHTSKLEGASHDWLSKSALGNQRPTAFSSVTHGLTTTENHSCISGSFASCLSQSHAADISAALYNKIPTGLATASQPGCVQALLGRTTADAAEPSVQQTCIGVDNCAAQEEVKVVQVEPAVVTAMSAQQILNDFMQQLWAQKEAERESQQGK</sequence>
<gene>
    <name evidence="3" type="ORF">WMY93_009329</name>
</gene>
<organism evidence="3 4">
    <name type="scientific">Mugilogobius chulae</name>
    <name type="common">yellowstripe goby</name>
    <dbReference type="NCBI Taxonomy" id="88201"/>
    <lineage>
        <taxon>Eukaryota</taxon>
        <taxon>Metazoa</taxon>
        <taxon>Chordata</taxon>
        <taxon>Craniata</taxon>
        <taxon>Vertebrata</taxon>
        <taxon>Euteleostomi</taxon>
        <taxon>Actinopterygii</taxon>
        <taxon>Neopterygii</taxon>
        <taxon>Teleostei</taxon>
        <taxon>Neoteleostei</taxon>
        <taxon>Acanthomorphata</taxon>
        <taxon>Gobiaria</taxon>
        <taxon>Gobiiformes</taxon>
        <taxon>Gobioidei</taxon>
        <taxon>Gobiidae</taxon>
        <taxon>Gobionellinae</taxon>
        <taxon>Mugilogobius</taxon>
    </lineage>
</organism>
<dbReference type="EMBL" id="JBBPFD010000006">
    <property type="protein sequence ID" value="KAK7922427.1"/>
    <property type="molecule type" value="Genomic_DNA"/>
</dbReference>
<feature type="coiled-coil region" evidence="1">
    <location>
        <begin position="520"/>
        <end position="547"/>
    </location>
</feature>
<feature type="compositionally biased region" description="Polar residues" evidence="2">
    <location>
        <begin position="351"/>
        <end position="363"/>
    </location>
</feature>
<reference evidence="4" key="1">
    <citation type="submission" date="2024-04" db="EMBL/GenBank/DDBJ databases">
        <title>Salinicola lusitanus LLJ914,a marine bacterium isolated from the Okinawa Trough.</title>
        <authorList>
            <person name="Li J."/>
        </authorList>
    </citation>
    <scope>NUCLEOTIDE SEQUENCE [LARGE SCALE GENOMIC DNA]</scope>
</reference>
<feature type="region of interest" description="Disordered" evidence="2">
    <location>
        <begin position="62"/>
        <end position="110"/>
    </location>
</feature>
<feature type="compositionally biased region" description="Basic residues" evidence="2">
    <location>
        <begin position="373"/>
        <end position="384"/>
    </location>
</feature>
<evidence type="ECO:0000313" key="3">
    <source>
        <dbReference type="EMBL" id="KAK7922427.1"/>
    </source>
</evidence>
<feature type="region of interest" description="Disordered" evidence="2">
    <location>
        <begin position="630"/>
        <end position="650"/>
    </location>
</feature>
<accession>A0AAW0PEH0</accession>